<evidence type="ECO:0000313" key="3">
    <source>
        <dbReference type="RefSeq" id="XP_012936780.1"/>
    </source>
</evidence>
<feature type="region of interest" description="Disordered" evidence="1">
    <location>
        <begin position="1418"/>
        <end position="1438"/>
    </location>
</feature>
<dbReference type="PANTHER" id="PTHR46759:SF2">
    <property type="match status" value="1"/>
</dbReference>
<reference evidence="3" key="1">
    <citation type="submission" date="2025-08" db="UniProtKB">
        <authorList>
            <consortium name="RefSeq"/>
        </authorList>
    </citation>
    <scope>IDENTIFICATION</scope>
</reference>
<dbReference type="Proteomes" id="UP000694888">
    <property type="component" value="Unplaced"/>
</dbReference>
<dbReference type="InterPro" id="IPR001611">
    <property type="entry name" value="Leu-rich_rpt"/>
</dbReference>
<dbReference type="Gene3D" id="3.80.10.10">
    <property type="entry name" value="Ribonuclease Inhibitor"/>
    <property type="match status" value="1"/>
</dbReference>
<dbReference type="InterPro" id="IPR042655">
    <property type="entry name" value="LRC72"/>
</dbReference>
<dbReference type="RefSeq" id="XP_012936780.1">
    <property type="nucleotide sequence ID" value="XM_013081326.2"/>
</dbReference>
<dbReference type="PANTHER" id="PTHR46759">
    <property type="entry name" value="LEUCINE-RICH REPEAT-CONTAINING PROTEIN 72"/>
    <property type="match status" value="1"/>
</dbReference>
<dbReference type="SUPFAM" id="SSF52075">
    <property type="entry name" value="Outer arm dynein light chain 1"/>
    <property type="match status" value="1"/>
</dbReference>
<proteinExistence type="predicted"/>
<feature type="compositionally biased region" description="Polar residues" evidence="1">
    <location>
        <begin position="781"/>
        <end position="801"/>
    </location>
</feature>
<feature type="region of interest" description="Disordered" evidence="1">
    <location>
        <begin position="772"/>
        <end position="893"/>
    </location>
</feature>
<dbReference type="InterPro" id="IPR032675">
    <property type="entry name" value="LRR_dom_sf"/>
</dbReference>
<name>A0ABM0ZXY0_APLCA</name>
<evidence type="ECO:0000256" key="1">
    <source>
        <dbReference type="SAM" id="MobiDB-lite"/>
    </source>
</evidence>
<keyword evidence="2" id="KW-1185">Reference proteome</keyword>
<organism evidence="2 3">
    <name type="scientific">Aplysia californica</name>
    <name type="common">California sea hare</name>
    <dbReference type="NCBI Taxonomy" id="6500"/>
    <lineage>
        <taxon>Eukaryota</taxon>
        <taxon>Metazoa</taxon>
        <taxon>Spiralia</taxon>
        <taxon>Lophotrochozoa</taxon>
        <taxon>Mollusca</taxon>
        <taxon>Gastropoda</taxon>
        <taxon>Heterobranchia</taxon>
        <taxon>Euthyneura</taxon>
        <taxon>Tectipleura</taxon>
        <taxon>Aplysiida</taxon>
        <taxon>Aplysioidea</taxon>
        <taxon>Aplysiidae</taxon>
        <taxon>Aplysia</taxon>
    </lineage>
</organism>
<dbReference type="GeneID" id="101846343"/>
<evidence type="ECO:0000313" key="2">
    <source>
        <dbReference type="Proteomes" id="UP000694888"/>
    </source>
</evidence>
<feature type="compositionally biased region" description="Basic and acidic residues" evidence="1">
    <location>
        <begin position="818"/>
        <end position="829"/>
    </location>
</feature>
<gene>
    <name evidence="3" type="primary">LOC101846343</name>
</gene>
<feature type="region of interest" description="Disordered" evidence="1">
    <location>
        <begin position="943"/>
        <end position="998"/>
    </location>
</feature>
<protein>
    <submittedName>
        <fullName evidence="3">Uncharacterized protein LOC101846343</fullName>
    </submittedName>
</protein>
<sequence length="1516" mass="168015">MRLKKEVLKTRCKVPLHLAKFLNLSGLELVKLEKISRCENLRWLIARDNKLEDDEGLENLKQLWYLDLSNNSLRYIDTLSKFLALGSLVLSNNDLKWMDLRKLQYGHFLSISLHGNKNLDSDPYYRIHVIDSLPLIWELDGRLVTVTERLHVKQFFIDTEYTQHPVRHKLPRQFQTSTMKNIGTQGIVSQECKYIYSKFPMSETHTKHTDERRLKYLAHMVQEDIVQWSKELDSNDPGRPNIKEKFLDDLLENRKEDVERCNMVLLLLVISLEFQLPTALVVTVLSATQLNTIGSAQTMPLFLLPRAYRTKVIGVLINAAKVDRDNHVQHEGGLYPQLFMCLYYIVAQLTRISQTSYANMKNIKPLSHNSDYMALMASEVVSLMMQVPKFFDYLGTDTGVINLTASATGSFETVYEMQELLLESHTLLNGLTYIDVNQGKAKKIVLKAIQKRLDKISIKMSDIPVGDRYLALSDALPIKPLHSVVWASNFLTNGQTIPCLEPPILNPAREAAKPKPVPPKRGENVLLGPQVVGEISMLMEGDIGLVKIDAVPVSSGAVESKLKSSDAHFTFVDMKALCYAKDIGMWRPTKTIGDNRPPKREEKRYTIQSTDEQTFTTLTHGSTKAKDATPLIYTPRTKTGMVYTPGALKAKDTTQRPQSSAVAERQLSKVMIRRVLSAGNAINNQGLHNNSFAAANGEELDDLFPQVNEEEEETDVQHTSRHPMVVPISTLDHAADVSGPHPPDHLSAAVKTVAVINTDTLHLHDNVHHIRGLTPREDSARSFSVSATLTPTTNDQPTSRVMESAGATGGSSDPSDPESQRGQDVEGCPHHGVPSGDGGGVQREQSARTERAPTTEPMSTGRSDWPGDAQDSPARDGQQHVIVGDGGHHHQHAGQMVEGGLPVVGDGCPVCLANAQSAFLTSVANQGEGLDTTGLPNKEQVVPTTAETVEPISKVEPSPRVEPISKVDPNDKVNPSLESETSYPRAQGGPKMKVADENIDPSFPRQVRVRGRPMSSNPSGAVRLRVSENQLLLGRPMSAFAPTHIGFVTHPPTVVATGTSAKLNSSRSIPAHFKTDFQQQREEAWKSTTRRGKQRPHTAIVQRSSTSLGLQFPPPQRPTSPITSGGFHSAKPRLRVTRTENWLAGGRDLFWEGVRKRPKSGHVPGWKEGLPESMRKQRPKSAYVPSSRVYAMRPKSPGGFLVTSCGSCRTLEVAHPGLSMGSSTDDPDLTYFMPHVQQLLQQPPLRPFGSPVSFDGEEDPLPHSIGEAEIRSGLFIQGYPPQSIPPPHGVYRLRSSHRMGLASAPSSSYDSRLSFYSDSKLMWVPPRFVMDILPEHIAGRDDHKESEHCILCKVPELSLNEENSIANRGTDNSAVVGDEYKNDTSMKEEQNVVEVKEPRVVVKNIVCRDHVQNDQESNCVDGTNLDESERPPFSTTDGYFAENFSADLNEGSEMEDELMPIVAVQRPPSVYSDDENEVTCVSPDSQAYVLNGSKEKNVVYVDENGSFAVRKQPPFV</sequence>
<feature type="compositionally biased region" description="Basic and acidic residues" evidence="1">
    <location>
        <begin position="957"/>
        <end position="971"/>
    </location>
</feature>
<feature type="region of interest" description="Disordered" evidence="1">
    <location>
        <begin position="1157"/>
        <end position="1181"/>
    </location>
</feature>
<feature type="region of interest" description="Disordered" evidence="1">
    <location>
        <begin position="1108"/>
        <end position="1129"/>
    </location>
</feature>
<dbReference type="PROSITE" id="PS51450">
    <property type="entry name" value="LRR"/>
    <property type="match status" value="2"/>
</dbReference>
<accession>A0ABM0ZXY0</accession>